<dbReference type="NCBIfam" id="NF003573">
    <property type="entry name" value="PRK05246.1"/>
    <property type="match status" value="1"/>
</dbReference>
<evidence type="ECO:0000256" key="7">
    <source>
        <dbReference type="ARBA" id="ARBA00022840"/>
    </source>
</evidence>
<evidence type="ECO:0000259" key="12">
    <source>
        <dbReference type="PROSITE" id="PS50975"/>
    </source>
</evidence>
<accession>A0A1N6UJH9</accession>
<evidence type="ECO:0000256" key="4">
    <source>
        <dbReference type="ARBA" id="ARBA00022684"/>
    </source>
</evidence>
<dbReference type="SUPFAM" id="SSF56059">
    <property type="entry name" value="Glutathione synthetase ATP-binding domain-like"/>
    <property type="match status" value="1"/>
</dbReference>
<organism evidence="13 14">
    <name type="scientific">Aquipseudomonas alcaligenes</name>
    <name type="common">Pseudomonas alcaligenes</name>
    <dbReference type="NCBI Taxonomy" id="43263"/>
    <lineage>
        <taxon>Bacteria</taxon>
        <taxon>Pseudomonadati</taxon>
        <taxon>Pseudomonadota</taxon>
        <taxon>Gammaproteobacteria</taxon>
        <taxon>Pseudomonadales</taxon>
        <taxon>Pseudomonadaceae</taxon>
        <taxon>Aquipseudomonas</taxon>
    </lineage>
</organism>
<comment type="similarity">
    <text evidence="11">Belongs to the prokaryotic GSH synthase family.</text>
</comment>
<dbReference type="PANTHER" id="PTHR21621:SF4">
    <property type="entry name" value="GLUTATHIONE SYNTHETASE"/>
    <property type="match status" value="1"/>
</dbReference>
<dbReference type="EC" id="6.3.2.3" evidence="11"/>
<dbReference type="InterPro" id="IPR004215">
    <property type="entry name" value="GSHS_N"/>
</dbReference>
<comment type="cofactor">
    <cofactor evidence="2">
        <name>Mg(2+)</name>
        <dbReference type="ChEBI" id="CHEBI:18420"/>
    </cofactor>
</comment>
<dbReference type="UniPathway" id="UPA00142">
    <property type="reaction ID" value="UER00210"/>
</dbReference>
<reference evidence="13 14" key="1">
    <citation type="submission" date="2017-01" db="EMBL/GenBank/DDBJ databases">
        <authorList>
            <person name="Mah S.A."/>
            <person name="Swanson W.J."/>
            <person name="Moy G.W."/>
            <person name="Vacquier V.D."/>
        </authorList>
    </citation>
    <scope>NUCLEOTIDE SEQUENCE [LARGE SCALE GENOMIC DNA]</scope>
    <source>
        <strain evidence="13 14">RU36E</strain>
    </source>
</reference>
<dbReference type="AlphaFoldDB" id="A0A1N6UJH9"/>
<dbReference type="InterPro" id="IPR011761">
    <property type="entry name" value="ATP-grasp"/>
</dbReference>
<name>A0A1N6UJH9_AQUAC</name>
<keyword evidence="4 11" id="KW-0317">Glutathione biosynthesis</keyword>
<evidence type="ECO:0000256" key="3">
    <source>
        <dbReference type="ARBA" id="ARBA00022598"/>
    </source>
</evidence>
<keyword evidence="5" id="KW-0479">Metal-binding</keyword>
<dbReference type="InterPro" id="IPR016185">
    <property type="entry name" value="PreATP-grasp_dom_sf"/>
</dbReference>
<keyword evidence="9" id="KW-0464">Manganese</keyword>
<dbReference type="FunFam" id="3.40.50.20:FF:000009">
    <property type="entry name" value="Glutathione synthetase"/>
    <property type="match status" value="1"/>
</dbReference>
<keyword evidence="6 11" id="KW-0547">Nucleotide-binding</keyword>
<dbReference type="GO" id="GO:0005524">
    <property type="term" value="F:ATP binding"/>
    <property type="evidence" value="ECO:0007669"/>
    <property type="project" value="UniProtKB-UniRule"/>
</dbReference>
<dbReference type="Proteomes" id="UP000185841">
    <property type="component" value="Unassembled WGS sequence"/>
</dbReference>
<gene>
    <name evidence="11" type="primary">gshB</name>
    <name evidence="13" type="ORF">SAMN05878282_106157</name>
</gene>
<comment type="catalytic activity">
    <reaction evidence="10 11">
        <text>gamma-L-glutamyl-L-cysteine + glycine + ATP = glutathione + ADP + phosphate + H(+)</text>
        <dbReference type="Rhea" id="RHEA:13557"/>
        <dbReference type="ChEBI" id="CHEBI:15378"/>
        <dbReference type="ChEBI" id="CHEBI:30616"/>
        <dbReference type="ChEBI" id="CHEBI:43474"/>
        <dbReference type="ChEBI" id="CHEBI:57305"/>
        <dbReference type="ChEBI" id="CHEBI:57925"/>
        <dbReference type="ChEBI" id="CHEBI:58173"/>
        <dbReference type="ChEBI" id="CHEBI:456216"/>
        <dbReference type="EC" id="6.3.2.3"/>
    </reaction>
</comment>
<evidence type="ECO:0000313" key="13">
    <source>
        <dbReference type="EMBL" id="SIQ65697.1"/>
    </source>
</evidence>
<dbReference type="RefSeq" id="WP_076427413.1">
    <property type="nucleotide sequence ID" value="NZ_FTMP01000006.1"/>
</dbReference>
<dbReference type="GO" id="GO:0004363">
    <property type="term" value="F:glutathione synthase activity"/>
    <property type="evidence" value="ECO:0007669"/>
    <property type="project" value="UniProtKB-UniRule"/>
</dbReference>
<dbReference type="FunFam" id="3.30.470.20:FF:000010">
    <property type="entry name" value="Glutathione synthetase"/>
    <property type="match status" value="1"/>
</dbReference>
<proteinExistence type="inferred from homology"/>
<dbReference type="EMBL" id="FTMP01000006">
    <property type="protein sequence ID" value="SIQ65697.1"/>
    <property type="molecule type" value="Genomic_DNA"/>
</dbReference>
<protein>
    <recommendedName>
        <fullName evidence="11">Glutathione synthetase</fullName>
        <ecNumber evidence="11">6.3.2.3</ecNumber>
    </recommendedName>
    <alternativeName>
        <fullName evidence="11">GSH synthetase</fullName>
        <shortName evidence="11">GSH-S</shortName>
        <shortName evidence="11">GSHase</shortName>
    </alternativeName>
    <alternativeName>
        <fullName evidence="11">Glutathione synthase</fullName>
    </alternativeName>
</protein>
<dbReference type="PANTHER" id="PTHR21621">
    <property type="entry name" value="RIBOSOMAL PROTEIN S6 MODIFICATION PROTEIN"/>
    <property type="match status" value="1"/>
</dbReference>
<dbReference type="NCBIfam" id="TIGR01380">
    <property type="entry name" value="glut_syn"/>
    <property type="match status" value="1"/>
</dbReference>
<dbReference type="GO" id="GO:0046872">
    <property type="term" value="F:metal ion binding"/>
    <property type="evidence" value="ECO:0007669"/>
    <property type="project" value="UniProtKB-KW"/>
</dbReference>
<evidence type="ECO:0000256" key="1">
    <source>
        <dbReference type="ARBA" id="ARBA00001936"/>
    </source>
</evidence>
<evidence type="ECO:0000256" key="11">
    <source>
        <dbReference type="HAMAP-Rule" id="MF_00162"/>
    </source>
</evidence>
<dbReference type="Gene3D" id="3.30.1490.20">
    <property type="entry name" value="ATP-grasp fold, A domain"/>
    <property type="match status" value="1"/>
</dbReference>
<evidence type="ECO:0000256" key="10">
    <source>
        <dbReference type="ARBA" id="ARBA00050650"/>
    </source>
</evidence>
<keyword evidence="7 11" id="KW-0067">ATP-binding</keyword>
<evidence type="ECO:0000256" key="2">
    <source>
        <dbReference type="ARBA" id="ARBA00001946"/>
    </source>
</evidence>
<dbReference type="Gene3D" id="3.30.470.20">
    <property type="entry name" value="ATP-grasp fold, B domain"/>
    <property type="match status" value="1"/>
</dbReference>
<dbReference type="InterPro" id="IPR004218">
    <property type="entry name" value="GSHS_ATP-bd"/>
</dbReference>
<dbReference type="Pfam" id="PF02951">
    <property type="entry name" value="GSH-S_N"/>
    <property type="match status" value="1"/>
</dbReference>
<dbReference type="SUPFAM" id="SSF52440">
    <property type="entry name" value="PreATP-grasp domain"/>
    <property type="match status" value="1"/>
</dbReference>
<dbReference type="HAMAP" id="MF_00162">
    <property type="entry name" value="GSH_S"/>
    <property type="match status" value="1"/>
</dbReference>
<dbReference type="PROSITE" id="PS50975">
    <property type="entry name" value="ATP_GRASP"/>
    <property type="match status" value="1"/>
</dbReference>
<comment type="pathway">
    <text evidence="11">Sulfur metabolism; glutathione biosynthesis; glutathione from L-cysteine and L-glutamate: step 2/2.</text>
</comment>
<evidence type="ECO:0000256" key="9">
    <source>
        <dbReference type="ARBA" id="ARBA00023211"/>
    </source>
</evidence>
<dbReference type="GO" id="GO:0005737">
    <property type="term" value="C:cytoplasm"/>
    <property type="evidence" value="ECO:0007669"/>
    <property type="project" value="TreeGrafter"/>
</dbReference>
<evidence type="ECO:0000256" key="8">
    <source>
        <dbReference type="ARBA" id="ARBA00022842"/>
    </source>
</evidence>
<keyword evidence="8" id="KW-0460">Magnesium</keyword>
<dbReference type="Gene3D" id="3.40.50.20">
    <property type="match status" value="1"/>
</dbReference>
<evidence type="ECO:0000256" key="5">
    <source>
        <dbReference type="ARBA" id="ARBA00022723"/>
    </source>
</evidence>
<keyword evidence="3 11" id="KW-0436">Ligase</keyword>
<feature type="domain" description="ATP-grasp" evidence="12">
    <location>
        <begin position="126"/>
        <end position="311"/>
    </location>
</feature>
<dbReference type="InterPro" id="IPR006284">
    <property type="entry name" value="Glut_synth_pro"/>
</dbReference>
<evidence type="ECO:0000256" key="6">
    <source>
        <dbReference type="ARBA" id="ARBA00022741"/>
    </source>
</evidence>
<dbReference type="InterPro" id="IPR013815">
    <property type="entry name" value="ATP_grasp_subdomain_1"/>
</dbReference>
<dbReference type="Pfam" id="PF02955">
    <property type="entry name" value="GSH-S_ATP"/>
    <property type="match status" value="1"/>
</dbReference>
<comment type="cofactor">
    <cofactor evidence="1">
        <name>Mn(2+)</name>
        <dbReference type="ChEBI" id="CHEBI:29035"/>
    </cofactor>
</comment>
<sequence>MSIRLGIVMDPIAQINFKKDSSLAMLLAAQARGWSLFYMEQRDLYQSAGQARARMAALTVFNDPQHWFELEEEKDAPLADLDVILMRKDPPFDNEFVYSTYLLEQAERDGVLVVNRPQSLRDCNEKLFATQFPHCMPPTLVSRRADILREFAEAQRDIILKPLDGMGGSSIFRHRAGDPNLSVILETLTAHGTQQIMAQGYLPAIKDGDKRILMIDGEPVPYCLARIPAQGETRGNLAAGGRGEARPLTERDRWIAAEVGPALREKGLLFVGLDVIGEHLTEINVTSPTCIREIDKAFDTRIGERLMDAIEAKLAARKA</sequence>
<evidence type="ECO:0000313" key="14">
    <source>
        <dbReference type="Proteomes" id="UP000185841"/>
    </source>
</evidence>
<dbReference type="FunFam" id="3.30.1490.20:FF:000009">
    <property type="entry name" value="Glutathione synthetase"/>
    <property type="match status" value="1"/>
</dbReference>